<evidence type="ECO:0000313" key="1">
    <source>
        <dbReference type="EMBL" id="BBB15439.1"/>
    </source>
</evidence>
<dbReference type="Proteomes" id="UP000282483">
    <property type="component" value="Chromosome"/>
</dbReference>
<reference evidence="1 2" key="1">
    <citation type="submission" date="2017-03" db="EMBL/GenBank/DDBJ databases">
        <title>The genome sequence of Candidatus Rickettsiella viridis.</title>
        <authorList>
            <person name="Nikoh N."/>
            <person name="Tsuchida T."/>
            <person name="Yamaguchi K."/>
            <person name="Maeda T."/>
            <person name="Shigenobu S."/>
            <person name="Fukatsu T."/>
        </authorList>
    </citation>
    <scope>NUCLEOTIDE SEQUENCE [LARGE SCALE GENOMIC DNA]</scope>
    <source>
        <strain evidence="1 2">Ap-RA04</strain>
    </source>
</reference>
<keyword evidence="2" id="KW-1185">Reference proteome</keyword>
<organism evidence="1 2">
    <name type="scientific">Candidatus Rickettsiella viridis</name>
    <dbReference type="NCBI Taxonomy" id="676208"/>
    <lineage>
        <taxon>Bacteria</taxon>
        <taxon>Pseudomonadati</taxon>
        <taxon>Pseudomonadota</taxon>
        <taxon>Gammaproteobacteria</taxon>
        <taxon>Legionellales</taxon>
        <taxon>Coxiellaceae</taxon>
        <taxon>Rickettsiella</taxon>
    </lineage>
</organism>
<evidence type="ECO:0000313" key="2">
    <source>
        <dbReference type="Proteomes" id="UP000282483"/>
    </source>
</evidence>
<dbReference type="OrthoDB" id="5640644at2"/>
<protein>
    <submittedName>
        <fullName evidence="1">Dot/Icm secretion system protein</fullName>
    </submittedName>
</protein>
<dbReference type="Pfam" id="PF12608">
    <property type="entry name" value="T4bSS_IcmS"/>
    <property type="match status" value="1"/>
</dbReference>
<name>A0A2Z5UV45_9COXI</name>
<proteinExistence type="predicted"/>
<dbReference type="RefSeq" id="WP_126322893.1">
    <property type="nucleotide sequence ID" value="NZ_AP018005.1"/>
</dbReference>
<accession>A0A2Z5UV45</accession>
<dbReference type="AlphaFoldDB" id="A0A2Z5UV45"/>
<dbReference type="EMBL" id="AP018005">
    <property type="protein sequence ID" value="BBB15439.1"/>
    <property type="molecule type" value="Genomic_DNA"/>
</dbReference>
<dbReference type="KEGG" id="rvi:RVIR1_09610"/>
<sequence>MELKKSLHAIAKTLKATFTLNGRVITYEEVFSEVGLLPAIARRADQLCSLCLGYGIGVSFDEVEQSLLGVKASFDEVTPNILRYLCITDVICELIQNGGSTTQTPLDELMYD</sequence>
<dbReference type="InterPro" id="IPR022250">
    <property type="entry name" value="T4bSS_IcmS"/>
</dbReference>
<gene>
    <name evidence="1" type="primary">icmS</name>
    <name evidence="1" type="ORF">RVIR1_09610</name>
</gene>